<dbReference type="PANTHER" id="PTHR37171:SF1">
    <property type="entry name" value="SERINE_THREONINE-PROTEIN KINASE YRZF-RELATED"/>
    <property type="match status" value="1"/>
</dbReference>
<name>A0ABR0G2G6_9PEZI</name>
<feature type="compositionally biased region" description="Low complexity" evidence="2">
    <location>
        <begin position="486"/>
        <end position="507"/>
    </location>
</feature>
<gene>
    <name evidence="4" type="ORF">QC762_703950</name>
</gene>
<dbReference type="InterPro" id="IPR000719">
    <property type="entry name" value="Prot_kinase_dom"/>
</dbReference>
<keyword evidence="5" id="KW-1185">Reference proteome</keyword>
<dbReference type="PANTHER" id="PTHR37171">
    <property type="entry name" value="SERINE/THREONINE-PROTEIN KINASE YRZF-RELATED"/>
    <property type="match status" value="1"/>
</dbReference>
<accession>A0ABR0G2G6</accession>
<feature type="region of interest" description="Disordered" evidence="2">
    <location>
        <begin position="553"/>
        <end position="586"/>
    </location>
</feature>
<sequence length="805" mass="89261">MDPSYEELVKQLQEAERLRAEAEQNAIAEKQRADKQAQQVAELQEQRRPTTLIEYFQLCHDHLSTKFRVQTDRRFTTQGIWTDPAGKYCPRRLAQWDGFLGEQRAALGKVIAFFPETLQLLESRDFVQGIGSRLAAGSPIGSERDLERFHHTAVELPVQCIIDQFTHSQQHADSIPPLLGVGDGIFFENHMNILNSDTTPSTSAAPSTPPPPPHVPPTNKISIRPDQICVYRSLNGDRTLAYVLEYKAPHKLTAQHVREGIEDLDVVRDVVNCVEIPNNDDDRFRYFARRLSAAAATQTYHYMLQAGLEMGLVATGEVMIFLKIDWANPSTLYYHVAEPTHECQAQPAELIPYCTAVSQLLAFTVMALLGPGSQGQDARDRAISGASTWNEDWDEILARMGNTPAARTPPSSGRCWEPRTYVGYDRSPIPFRHPRRKKSPQADEPPPSLGRGQGPPPPDDEDAGPNPDSHPSPPAGQRGSKRKRSATQSSGATAAAVATAPGGTQTQNRTHSSQPQTPPFCTHACLLGLVRGGALDPACPNIALHRRPYVESSPHVQSSSSSSSSSSSLSSSSHIKSSLSPSLRRQKTHSLPIHDFLERLRQQLRATLDEGIMPLGRYGARGALFRITLLSHGYTLAAKGTTSSSVRFIEHEARIYEQLQPIQGLYVPVSLGTIDLRELGRRYFYAADVHIIYFLLLSWAGRDLREAREQPSSVGIRRNVIRSLQSLHALGVAHGDVRRENLVWSHRPSDPVMVIDFERSVLTKASCQLGLLGGLEDGEELPPECLSEDDKLFEQDLQKATYIWV</sequence>
<dbReference type="EMBL" id="JAFFHA010000009">
    <property type="protein sequence ID" value="KAK4649922.1"/>
    <property type="molecule type" value="Genomic_DNA"/>
</dbReference>
<dbReference type="SUPFAM" id="SSF56112">
    <property type="entry name" value="Protein kinase-like (PK-like)"/>
    <property type="match status" value="1"/>
</dbReference>
<evidence type="ECO:0000256" key="2">
    <source>
        <dbReference type="SAM" id="MobiDB-lite"/>
    </source>
</evidence>
<evidence type="ECO:0000313" key="4">
    <source>
        <dbReference type="EMBL" id="KAK4649922.1"/>
    </source>
</evidence>
<comment type="caution">
    <text evidence="4">The sequence shown here is derived from an EMBL/GenBank/DDBJ whole genome shotgun (WGS) entry which is preliminary data.</text>
</comment>
<dbReference type="InterPro" id="IPR011009">
    <property type="entry name" value="Kinase-like_dom_sf"/>
</dbReference>
<dbReference type="Proteomes" id="UP001323405">
    <property type="component" value="Unassembled WGS sequence"/>
</dbReference>
<dbReference type="PROSITE" id="PS50011">
    <property type="entry name" value="PROTEIN_KINASE_DOM"/>
    <property type="match status" value="1"/>
</dbReference>
<feature type="region of interest" description="Disordered" evidence="2">
    <location>
        <begin position="196"/>
        <end position="221"/>
    </location>
</feature>
<feature type="domain" description="Protein kinase" evidence="3">
    <location>
        <begin position="613"/>
        <end position="805"/>
    </location>
</feature>
<feature type="coiled-coil region" evidence="1">
    <location>
        <begin position="5"/>
        <end position="46"/>
    </location>
</feature>
<protein>
    <recommendedName>
        <fullName evidence="3">Protein kinase domain-containing protein</fullName>
    </recommendedName>
</protein>
<evidence type="ECO:0000259" key="3">
    <source>
        <dbReference type="PROSITE" id="PS50011"/>
    </source>
</evidence>
<evidence type="ECO:0000256" key="1">
    <source>
        <dbReference type="SAM" id="Coils"/>
    </source>
</evidence>
<feature type="compositionally biased region" description="Low complexity" evidence="2">
    <location>
        <begin position="553"/>
        <end position="582"/>
    </location>
</feature>
<dbReference type="GeneID" id="87913151"/>
<proteinExistence type="predicted"/>
<keyword evidence="1" id="KW-0175">Coiled coil</keyword>
<evidence type="ECO:0000313" key="5">
    <source>
        <dbReference type="Proteomes" id="UP001323405"/>
    </source>
</evidence>
<dbReference type="RefSeq" id="XP_062738897.1">
    <property type="nucleotide sequence ID" value="XM_062893244.1"/>
</dbReference>
<feature type="region of interest" description="Disordered" evidence="2">
    <location>
        <begin position="402"/>
        <end position="518"/>
    </location>
</feature>
<reference evidence="4 5" key="1">
    <citation type="journal article" date="2023" name="bioRxiv">
        <title>High-quality genome assemblies of four members of thePodospora anserinaspecies complex.</title>
        <authorList>
            <person name="Ament-Velasquez S.L."/>
            <person name="Vogan A.A."/>
            <person name="Wallerman O."/>
            <person name="Hartmann F."/>
            <person name="Gautier V."/>
            <person name="Silar P."/>
            <person name="Giraud T."/>
            <person name="Johannesson H."/>
        </authorList>
    </citation>
    <scope>NUCLEOTIDE SEQUENCE [LARGE SCALE GENOMIC DNA]</scope>
    <source>
        <strain evidence="4 5">CBS 415.72m</strain>
    </source>
</reference>
<feature type="compositionally biased region" description="Pro residues" evidence="2">
    <location>
        <begin position="207"/>
        <end position="216"/>
    </location>
</feature>
<organism evidence="4 5">
    <name type="scientific">Podospora pseudocomata</name>
    <dbReference type="NCBI Taxonomy" id="2093779"/>
    <lineage>
        <taxon>Eukaryota</taxon>
        <taxon>Fungi</taxon>
        <taxon>Dikarya</taxon>
        <taxon>Ascomycota</taxon>
        <taxon>Pezizomycotina</taxon>
        <taxon>Sordariomycetes</taxon>
        <taxon>Sordariomycetidae</taxon>
        <taxon>Sordariales</taxon>
        <taxon>Podosporaceae</taxon>
        <taxon>Podospora</taxon>
    </lineage>
</organism>
<dbReference type="InterPro" id="IPR052396">
    <property type="entry name" value="Meiotic_Drive_Suppr_Kinase"/>
</dbReference>